<evidence type="ECO:0000313" key="5">
    <source>
        <dbReference type="EMBL" id="OLL23833.1"/>
    </source>
</evidence>
<dbReference type="OrthoDB" id="415889at2759"/>
<dbReference type="InterPro" id="IPR003265">
    <property type="entry name" value="HhH-GPD_domain"/>
</dbReference>
<dbReference type="GO" id="GO:0006285">
    <property type="term" value="P:base-excision repair, AP site formation"/>
    <property type="evidence" value="ECO:0007669"/>
    <property type="project" value="TreeGrafter"/>
</dbReference>
<sequence>MEKSSAPLIKFPLLTIPSSLETIVHGPALSEGIAHLISVDPRFKVLAEKHTCPLFAEYDRNITPFPDIVRGILAQQVSGAAARSILNRFVNLFSSGSDSSMNTGAILVDDQGTRETSTAEARKNVFPTPEMVLEKDTSTLRSAGLSLRKAEYVSGLANHFVDGTLSAELLSNGTDLEITERLVAVRGIGEWSAHMYLIFTLQRPDIFPVGDLGIQRGMAAWVGHDIAKLKNKGKGKWKYLSEKEMLEISDPWKPWRSLAS</sequence>
<organism evidence="5 6">
    <name type="scientific">Neolecta irregularis (strain DAH-3)</name>
    <dbReference type="NCBI Taxonomy" id="1198029"/>
    <lineage>
        <taxon>Eukaryota</taxon>
        <taxon>Fungi</taxon>
        <taxon>Dikarya</taxon>
        <taxon>Ascomycota</taxon>
        <taxon>Taphrinomycotina</taxon>
        <taxon>Neolectales</taxon>
        <taxon>Neolectaceae</taxon>
        <taxon>Neolecta</taxon>
    </lineage>
</organism>
<evidence type="ECO:0000259" key="4">
    <source>
        <dbReference type="SMART" id="SM00478"/>
    </source>
</evidence>
<dbReference type="PANTHER" id="PTHR43003">
    <property type="entry name" value="DNA-3-METHYLADENINE GLYCOSYLASE"/>
    <property type="match status" value="1"/>
</dbReference>
<keyword evidence="3" id="KW-0234">DNA repair</keyword>
<dbReference type="GO" id="GO:0043916">
    <property type="term" value="F:DNA-7-methylguanine glycosylase activity"/>
    <property type="evidence" value="ECO:0007669"/>
    <property type="project" value="TreeGrafter"/>
</dbReference>
<name>A0A1U7LMM4_NEOID</name>
<evidence type="ECO:0000256" key="2">
    <source>
        <dbReference type="ARBA" id="ARBA00022763"/>
    </source>
</evidence>
<proteinExistence type="inferred from homology"/>
<dbReference type="Gene3D" id="1.10.340.30">
    <property type="entry name" value="Hypothetical protein, domain 2"/>
    <property type="match status" value="1"/>
</dbReference>
<evidence type="ECO:0000256" key="3">
    <source>
        <dbReference type="ARBA" id="ARBA00023204"/>
    </source>
</evidence>
<dbReference type="Pfam" id="PF00730">
    <property type="entry name" value="HhH-GPD"/>
    <property type="match status" value="1"/>
</dbReference>
<dbReference type="CDD" id="cd00056">
    <property type="entry name" value="ENDO3c"/>
    <property type="match status" value="1"/>
</dbReference>
<dbReference type="InterPro" id="IPR011257">
    <property type="entry name" value="DNA_glycosylase"/>
</dbReference>
<dbReference type="SMART" id="SM00478">
    <property type="entry name" value="ENDO3c"/>
    <property type="match status" value="1"/>
</dbReference>
<dbReference type="GO" id="GO:0005634">
    <property type="term" value="C:nucleus"/>
    <property type="evidence" value="ECO:0007669"/>
    <property type="project" value="TreeGrafter"/>
</dbReference>
<keyword evidence="2" id="KW-0227">DNA damage</keyword>
<dbReference type="GO" id="GO:0008725">
    <property type="term" value="F:DNA-3-methyladenine glycosylase activity"/>
    <property type="evidence" value="ECO:0007669"/>
    <property type="project" value="TreeGrafter"/>
</dbReference>
<dbReference type="EMBL" id="LXFE01001172">
    <property type="protein sequence ID" value="OLL23833.1"/>
    <property type="molecule type" value="Genomic_DNA"/>
</dbReference>
<comment type="similarity">
    <text evidence="1">Belongs to the alkylbase DNA glycosidase AlkA family.</text>
</comment>
<evidence type="ECO:0000313" key="6">
    <source>
        <dbReference type="Proteomes" id="UP000186594"/>
    </source>
</evidence>
<comment type="caution">
    <text evidence="5">The sequence shown here is derived from an EMBL/GenBank/DDBJ whole genome shotgun (WGS) entry which is preliminary data.</text>
</comment>
<dbReference type="AlphaFoldDB" id="A0A1U7LMM4"/>
<dbReference type="STRING" id="1198029.A0A1U7LMM4"/>
<protein>
    <submittedName>
        <fullName evidence="5">DNA-3-methyladenine glycosylase 1</fullName>
    </submittedName>
</protein>
<dbReference type="GO" id="GO:0032993">
    <property type="term" value="C:protein-DNA complex"/>
    <property type="evidence" value="ECO:0007669"/>
    <property type="project" value="TreeGrafter"/>
</dbReference>
<feature type="domain" description="HhH-GPD" evidence="4">
    <location>
        <begin position="73"/>
        <end position="250"/>
    </location>
</feature>
<dbReference type="InterPro" id="IPR051912">
    <property type="entry name" value="Alkylbase_DNA_Glycosylase/TA"/>
</dbReference>
<evidence type="ECO:0000256" key="1">
    <source>
        <dbReference type="ARBA" id="ARBA00010817"/>
    </source>
</evidence>
<gene>
    <name evidence="5" type="ORF">NEOLI_004867</name>
</gene>
<feature type="non-terminal residue" evidence="5">
    <location>
        <position position="260"/>
    </location>
</feature>
<accession>A0A1U7LMM4</accession>
<dbReference type="OMA" id="MILMFAM"/>
<dbReference type="GO" id="GO:0006307">
    <property type="term" value="P:DNA alkylation repair"/>
    <property type="evidence" value="ECO:0007669"/>
    <property type="project" value="TreeGrafter"/>
</dbReference>
<keyword evidence="6" id="KW-1185">Reference proteome</keyword>
<dbReference type="Proteomes" id="UP000186594">
    <property type="component" value="Unassembled WGS sequence"/>
</dbReference>
<dbReference type="PANTHER" id="PTHR43003:SF5">
    <property type="entry name" value="DNA-3-METHYLADENINE GLYCOSYLASE"/>
    <property type="match status" value="1"/>
</dbReference>
<reference evidence="5 6" key="1">
    <citation type="submission" date="2016-04" db="EMBL/GenBank/DDBJ databases">
        <title>Evolutionary innovation and constraint leading to complex multicellularity in the Ascomycota.</title>
        <authorList>
            <person name="Cisse O."/>
            <person name="Nguyen A."/>
            <person name="Hewitt D.A."/>
            <person name="Jedd G."/>
            <person name="Stajich J.E."/>
        </authorList>
    </citation>
    <scope>NUCLEOTIDE SEQUENCE [LARGE SCALE GENOMIC DNA]</scope>
    <source>
        <strain evidence="5 6">DAH-3</strain>
    </source>
</reference>
<dbReference type="Gene3D" id="1.10.1670.40">
    <property type="match status" value="1"/>
</dbReference>
<dbReference type="SUPFAM" id="SSF48150">
    <property type="entry name" value="DNA-glycosylase"/>
    <property type="match status" value="1"/>
</dbReference>
<dbReference type="FunFam" id="1.10.340.30:FF:000004">
    <property type="entry name" value="DNA-3-methyladenine glycosylase II"/>
    <property type="match status" value="1"/>
</dbReference>
<dbReference type="GO" id="GO:0032131">
    <property type="term" value="F:alkylated DNA binding"/>
    <property type="evidence" value="ECO:0007669"/>
    <property type="project" value="TreeGrafter"/>
</dbReference>